<reference evidence="3 4" key="1">
    <citation type="submission" date="2018-10" db="EMBL/GenBank/DDBJ databases">
        <title>Genomic Encyclopedia of Type Strains, Phase IV (KMG-IV): sequencing the most valuable type-strain genomes for metagenomic binning, comparative biology and taxonomic classification.</title>
        <authorList>
            <person name="Goeker M."/>
        </authorList>
    </citation>
    <scope>NUCLEOTIDE SEQUENCE [LARGE SCALE GENOMIC DNA]</scope>
    <source>
        <strain evidence="3 4">DSM 3303</strain>
    </source>
</reference>
<organism evidence="3 4">
    <name type="scientific">Vogesella indigofera</name>
    <name type="common">Pseudomonas indigofera</name>
    <dbReference type="NCBI Taxonomy" id="45465"/>
    <lineage>
        <taxon>Bacteria</taxon>
        <taxon>Pseudomonadati</taxon>
        <taxon>Pseudomonadota</taxon>
        <taxon>Betaproteobacteria</taxon>
        <taxon>Neisseriales</taxon>
        <taxon>Chromobacteriaceae</taxon>
        <taxon>Vogesella</taxon>
    </lineage>
</organism>
<feature type="transmembrane region" description="Helical" evidence="1">
    <location>
        <begin position="57"/>
        <end position="76"/>
    </location>
</feature>
<comment type="caution">
    <text evidence="3">The sequence shown here is derived from an EMBL/GenBank/DDBJ whole genome shotgun (WGS) entry which is preliminary data.</text>
</comment>
<dbReference type="Proteomes" id="UP000279384">
    <property type="component" value="Unassembled WGS sequence"/>
</dbReference>
<evidence type="ECO:0000313" key="4">
    <source>
        <dbReference type="Proteomes" id="UP000279384"/>
    </source>
</evidence>
<sequence length="196" mass="22251">MNKDDLLKHIAQTAYNVGFGAKKNFATYDIVAKMPGLIGFISLVFGIYALIFEALNAKFFSATFIILGVIGMYITVYDPKKSEYANAGKHLTKLFNALKILHGKVRAEQGPLDAYVAELDQLEKEYNNTSMHHQIMFSNWYAHYKFFWEHQIDWIDDHLKFKLLRDKIPLSFLLSAVAILGMLIFFGSSAIGKPAC</sequence>
<name>A0A495BLB9_VOGIN</name>
<feature type="transmembrane region" description="Helical" evidence="1">
    <location>
        <begin position="30"/>
        <end position="51"/>
    </location>
</feature>
<dbReference type="AlphaFoldDB" id="A0A495BLB9"/>
<feature type="transmembrane region" description="Helical" evidence="1">
    <location>
        <begin position="170"/>
        <end position="191"/>
    </location>
</feature>
<evidence type="ECO:0000313" key="3">
    <source>
        <dbReference type="EMBL" id="RKQ61412.1"/>
    </source>
</evidence>
<dbReference type="EMBL" id="RBID01000011">
    <property type="protein sequence ID" value="RKQ61412.1"/>
    <property type="molecule type" value="Genomic_DNA"/>
</dbReference>
<evidence type="ECO:0000256" key="1">
    <source>
        <dbReference type="SAM" id="Phobius"/>
    </source>
</evidence>
<evidence type="ECO:0000259" key="2">
    <source>
        <dbReference type="Pfam" id="PF18169"/>
    </source>
</evidence>
<feature type="domain" description="SMODS and SLOG-associating 2TM effector" evidence="2">
    <location>
        <begin position="1"/>
        <end position="173"/>
    </location>
</feature>
<keyword evidence="1" id="KW-1133">Transmembrane helix</keyword>
<dbReference type="NCBIfam" id="NF033630">
    <property type="entry name" value="SLATT_6"/>
    <property type="match status" value="1"/>
</dbReference>
<proteinExistence type="predicted"/>
<keyword evidence="1" id="KW-0472">Membrane</keyword>
<keyword evidence="1" id="KW-0812">Transmembrane</keyword>
<dbReference type="Pfam" id="PF18169">
    <property type="entry name" value="SLATT_6"/>
    <property type="match status" value="1"/>
</dbReference>
<protein>
    <recommendedName>
        <fullName evidence="2">SMODS and SLOG-associating 2TM effector domain-containing protein</fullName>
    </recommendedName>
</protein>
<dbReference type="RefSeq" id="WP_120810105.1">
    <property type="nucleotide sequence ID" value="NZ_RBID01000011.1"/>
</dbReference>
<gene>
    <name evidence="3" type="ORF">C8E02_1187</name>
</gene>
<accession>A0A495BLB9</accession>
<dbReference type="InterPro" id="IPR041119">
    <property type="entry name" value="SLATT_6"/>
</dbReference>